<name>A0A6N8L1Q1_9SPHI</name>
<organism evidence="2 3">
    <name type="scientific">Sphingobacterium humi</name>
    <dbReference type="NCBI Taxonomy" id="1796905"/>
    <lineage>
        <taxon>Bacteria</taxon>
        <taxon>Pseudomonadati</taxon>
        <taxon>Bacteroidota</taxon>
        <taxon>Sphingobacteriia</taxon>
        <taxon>Sphingobacteriales</taxon>
        <taxon>Sphingobacteriaceae</taxon>
        <taxon>Sphingobacterium</taxon>
    </lineage>
</organism>
<dbReference type="InterPro" id="IPR050177">
    <property type="entry name" value="Lipid_A_modif_metabolic_enz"/>
</dbReference>
<dbReference type="AlphaFoldDB" id="A0A6N8L1Q1"/>
<dbReference type="InterPro" id="IPR001509">
    <property type="entry name" value="Epimerase_deHydtase"/>
</dbReference>
<dbReference type="OrthoDB" id="329806at2"/>
<evidence type="ECO:0000259" key="1">
    <source>
        <dbReference type="Pfam" id="PF01370"/>
    </source>
</evidence>
<protein>
    <submittedName>
        <fullName evidence="2">NAD-dependent epimerase/dehydratase family protein</fullName>
    </submittedName>
</protein>
<comment type="caution">
    <text evidence="2">The sequence shown here is derived from an EMBL/GenBank/DDBJ whole genome shotgun (WGS) entry which is preliminary data.</text>
</comment>
<dbReference type="SUPFAM" id="SSF51735">
    <property type="entry name" value="NAD(P)-binding Rossmann-fold domains"/>
    <property type="match status" value="1"/>
</dbReference>
<evidence type="ECO:0000313" key="2">
    <source>
        <dbReference type="EMBL" id="MVZ63650.1"/>
    </source>
</evidence>
<dbReference type="InterPro" id="IPR036291">
    <property type="entry name" value="NAD(P)-bd_dom_sf"/>
</dbReference>
<feature type="domain" description="NAD-dependent epimerase/dehydratase" evidence="1">
    <location>
        <begin position="4"/>
        <end position="197"/>
    </location>
</feature>
<keyword evidence="3" id="KW-1185">Reference proteome</keyword>
<proteinExistence type="predicted"/>
<dbReference type="EMBL" id="WSQA01000014">
    <property type="protein sequence ID" value="MVZ63650.1"/>
    <property type="molecule type" value="Genomic_DNA"/>
</dbReference>
<sequence>MMKITITGGSGFVGKNLSAYLSDIGHTVELLSLRDSNWATKYPVDTQVVIHLAGKAHDTTNSIETDNYFKINAELTKSVFQVFRDSTASDFYYFSSVKAVRDSVVGELTENDVPFPMTDYGRSKLEAENYLRQQIISSSKRIFIIRPSMIHGPGNKGNLNLLYNIVKNGIPWPLGSFRNQRSFLGIDNLNFLIGEMLKSPSIQSGVYNFCDDDTLSTNEVVAIISQVLNKKERIWNWSSRLIRFFAKAGDKFSFPLNTERLKKLTESYIVSNAKIKSALNIVKLPFTARENLITTVHSFNKKEA</sequence>
<gene>
    <name evidence="2" type="ORF">GQF63_16605</name>
</gene>
<evidence type="ECO:0000313" key="3">
    <source>
        <dbReference type="Proteomes" id="UP000435036"/>
    </source>
</evidence>
<reference evidence="2 3" key="1">
    <citation type="submission" date="2019-12" db="EMBL/GenBank/DDBJ databases">
        <authorList>
            <person name="Dong K."/>
        </authorList>
    </citation>
    <scope>NUCLEOTIDE SEQUENCE [LARGE SCALE GENOMIC DNA]</scope>
    <source>
        <strain evidence="2 3">JCM 31225</strain>
    </source>
</reference>
<accession>A0A6N8L1Q1</accession>
<dbReference type="PANTHER" id="PTHR43245:SF58">
    <property type="entry name" value="BLL5923 PROTEIN"/>
    <property type="match status" value="1"/>
</dbReference>
<dbReference type="Pfam" id="PF01370">
    <property type="entry name" value="Epimerase"/>
    <property type="match status" value="1"/>
</dbReference>
<dbReference type="Proteomes" id="UP000435036">
    <property type="component" value="Unassembled WGS sequence"/>
</dbReference>
<dbReference type="PANTHER" id="PTHR43245">
    <property type="entry name" value="BIFUNCTIONAL POLYMYXIN RESISTANCE PROTEIN ARNA"/>
    <property type="match status" value="1"/>
</dbReference>
<dbReference type="Gene3D" id="3.40.50.720">
    <property type="entry name" value="NAD(P)-binding Rossmann-like Domain"/>
    <property type="match status" value="1"/>
</dbReference>